<keyword evidence="2 9" id="KW-0349">Heme</keyword>
<evidence type="ECO:0000256" key="6">
    <source>
        <dbReference type="ARBA" id="ARBA00023002"/>
    </source>
</evidence>
<dbReference type="PRINTS" id="PR00406">
    <property type="entry name" value="CYTB5RDTASE"/>
</dbReference>
<dbReference type="VEuPathDB" id="TriTrypDB:ECC02_000131"/>
<comment type="cofactor">
    <cofactor evidence="1">
        <name>FAD</name>
        <dbReference type="ChEBI" id="CHEBI:57692"/>
    </cofactor>
</comment>
<dbReference type="VEuPathDB" id="TriTrypDB:Tc_MARK_1836"/>
<dbReference type="VEuPathDB" id="TriTrypDB:TcYC6_0095430"/>
<evidence type="ECO:0000256" key="1">
    <source>
        <dbReference type="ARBA" id="ARBA00001974"/>
    </source>
</evidence>
<dbReference type="Proteomes" id="UP000246078">
    <property type="component" value="Unassembled WGS sequence"/>
</dbReference>
<accession>A0A2V2WJL9</accession>
<dbReference type="EMBL" id="PRFC01000089">
    <property type="protein sequence ID" value="PWV08537.1"/>
    <property type="molecule type" value="Genomic_DNA"/>
</dbReference>
<dbReference type="PROSITE" id="PS51384">
    <property type="entry name" value="FAD_FR"/>
    <property type="match status" value="1"/>
</dbReference>
<dbReference type="InterPro" id="IPR018506">
    <property type="entry name" value="Cyt_B5_heme-BS"/>
</dbReference>
<evidence type="ECO:0000256" key="2">
    <source>
        <dbReference type="ARBA" id="ARBA00022617"/>
    </source>
</evidence>
<evidence type="ECO:0000256" key="5">
    <source>
        <dbReference type="ARBA" id="ARBA00022827"/>
    </source>
</evidence>
<dbReference type="InterPro" id="IPR001199">
    <property type="entry name" value="Cyt_B5-like_heme/steroid-bd"/>
</dbReference>
<feature type="domain" description="Cytochrome b5 heme-binding" evidence="11">
    <location>
        <begin position="129"/>
        <end position="205"/>
    </location>
</feature>
<dbReference type="VEuPathDB" id="TriTrypDB:C3747_89g42"/>
<dbReference type="GO" id="GO:0020037">
    <property type="term" value="F:heme binding"/>
    <property type="evidence" value="ECO:0007669"/>
    <property type="project" value="UniProtKB-UniRule"/>
</dbReference>
<dbReference type="SUPFAM" id="SSF52343">
    <property type="entry name" value="Ferredoxin reductase-like, C-terminal NADP-linked domain"/>
    <property type="match status" value="1"/>
</dbReference>
<dbReference type="PANTHER" id="PTHR19359">
    <property type="entry name" value="CYTOCHROME B5"/>
    <property type="match status" value="1"/>
</dbReference>
<dbReference type="Pfam" id="PF00970">
    <property type="entry name" value="FAD_binding_6"/>
    <property type="match status" value="1"/>
</dbReference>
<keyword evidence="3" id="KW-0285">Flavoprotein</keyword>
<dbReference type="PRINTS" id="PR00363">
    <property type="entry name" value="CYTOCHROMEB5"/>
</dbReference>
<comment type="caution">
    <text evidence="13">The sequence shown here is derived from an EMBL/GenBank/DDBJ whole genome shotgun (WGS) entry which is preliminary data.</text>
</comment>
<evidence type="ECO:0000313" key="14">
    <source>
        <dbReference type="Proteomes" id="UP000246078"/>
    </source>
</evidence>
<dbReference type="InterPro" id="IPR001709">
    <property type="entry name" value="Flavoprot_Pyr_Nucl_cyt_Rdtase"/>
</dbReference>
<dbReference type="InterPro" id="IPR001433">
    <property type="entry name" value="OxRdtase_FAD/NAD-bd"/>
</dbReference>
<dbReference type="GO" id="GO:0016020">
    <property type="term" value="C:membrane"/>
    <property type="evidence" value="ECO:0007669"/>
    <property type="project" value="TreeGrafter"/>
</dbReference>
<feature type="domain" description="Cytochrome b5 heme-binding" evidence="11">
    <location>
        <begin position="50"/>
        <end position="126"/>
    </location>
</feature>
<dbReference type="Gene3D" id="3.40.50.80">
    <property type="entry name" value="Nucleotide-binding domain of ferredoxin-NADP reductase (FNR) module"/>
    <property type="match status" value="1"/>
</dbReference>
<keyword evidence="5" id="KW-0274">FAD</keyword>
<sequence>MGGIPSKKSVRNHGIDGVVKSSSKKAQGKKMEASEAATAATRKQTAKTSSKAIGEAQVQNMITQEGRDIVIIHGKVYDVTSFTASHPGGEAAIKSNVGKEAGETFESMHGSKAHEKLEEFLLGPLEVAPSVLTEFEVQRRISEDKRVLLIIHGYVYDVTGFVASHPGGEAAIMSKLGEEVGEVFERIHGKTTKELAKDFIVGRLSSTKVDVKDAAPKSPAVSKAVIETKVLESVDVAVDIKNITFSCPEKLRIMPGGHISVLVPDGSSNGFIKVSHYTPFVCEATSFTITVKKYPNGMTSSYLHSLKPGDTMKYEGPLPPNWVVEEDGALRKEQEDKRHVLFIAGGVGITPIYTMVEHLLKNQIASATLVASYQVPEVMLLRKEFASFIEKYGKGAGKDTTEGGEVNVSPRKKFELHYVFTRTKEAPIVPETGNVHLGRFGAEVMKQLSPTVSCVICGPPSFADGVAKELVKNNICNYQQVHVL</sequence>
<dbReference type="SUPFAM" id="SSF55856">
    <property type="entry name" value="Cytochrome b5-like heme/steroid binding domain"/>
    <property type="match status" value="2"/>
</dbReference>
<dbReference type="InterPro" id="IPR050668">
    <property type="entry name" value="Cytochrome_b5"/>
</dbReference>
<dbReference type="CDD" id="cd00322">
    <property type="entry name" value="FNR_like"/>
    <property type="match status" value="1"/>
</dbReference>
<name>A0A2V2WJL9_TRYCR</name>
<keyword evidence="6" id="KW-0560">Oxidoreductase</keyword>
<evidence type="ECO:0000259" key="12">
    <source>
        <dbReference type="PROSITE" id="PS51384"/>
    </source>
</evidence>
<protein>
    <submittedName>
        <fullName evidence="13">Putative cytochrome b-domain protein</fullName>
    </submittedName>
</protein>
<dbReference type="SMART" id="SM01117">
    <property type="entry name" value="Cyt-b5"/>
    <property type="match status" value="2"/>
</dbReference>
<dbReference type="PROSITE" id="PS50255">
    <property type="entry name" value="CYTOCHROME_B5_2"/>
    <property type="match status" value="2"/>
</dbReference>
<dbReference type="VEuPathDB" id="TriTrypDB:TCSYLVIO_003124"/>
<dbReference type="PANTHER" id="PTHR19359:SF95">
    <property type="entry name" value="CYTOCHROME B5 TYPE B"/>
    <property type="match status" value="1"/>
</dbReference>
<dbReference type="PROSITE" id="PS00191">
    <property type="entry name" value="CYTOCHROME_B5_1"/>
    <property type="match status" value="1"/>
</dbReference>
<dbReference type="VEuPathDB" id="TriTrypDB:TcBrA4_0030530"/>
<dbReference type="SUPFAM" id="SSF63380">
    <property type="entry name" value="Riboflavin synthase domain-like"/>
    <property type="match status" value="1"/>
</dbReference>
<dbReference type="Pfam" id="PF00175">
    <property type="entry name" value="NAD_binding_1"/>
    <property type="match status" value="1"/>
</dbReference>
<dbReference type="InterPro" id="IPR008333">
    <property type="entry name" value="Cbr1-like_FAD-bd_dom"/>
</dbReference>
<evidence type="ECO:0000256" key="10">
    <source>
        <dbReference type="SAM" id="MobiDB-lite"/>
    </source>
</evidence>
<evidence type="ECO:0000256" key="3">
    <source>
        <dbReference type="ARBA" id="ARBA00022630"/>
    </source>
</evidence>
<feature type="region of interest" description="Disordered" evidence="10">
    <location>
        <begin position="1"/>
        <end position="53"/>
    </location>
</feature>
<dbReference type="VEuPathDB" id="TriTrypDB:TcG_06378"/>
<keyword evidence="7 9" id="KW-0408">Iron</keyword>
<feature type="domain" description="FAD-binding FR-type" evidence="12">
    <location>
        <begin position="223"/>
        <end position="324"/>
    </location>
</feature>
<evidence type="ECO:0000259" key="11">
    <source>
        <dbReference type="PROSITE" id="PS50255"/>
    </source>
</evidence>
<organism evidence="13 14">
    <name type="scientific">Trypanosoma cruzi</name>
    <dbReference type="NCBI Taxonomy" id="5693"/>
    <lineage>
        <taxon>Eukaryota</taxon>
        <taxon>Discoba</taxon>
        <taxon>Euglenozoa</taxon>
        <taxon>Kinetoplastea</taxon>
        <taxon>Metakinetoplastina</taxon>
        <taxon>Trypanosomatida</taxon>
        <taxon>Trypanosomatidae</taxon>
        <taxon>Trypanosoma</taxon>
        <taxon>Schizotrypanum</taxon>
    </lineage>
</organism>
<dbReference type="Gene3D" id="3.10.120.10">
    <property type="entry name" value="Cytochrome b5-like heme/steroid binding domain"/>
    <property type="match status" value="2"/>
</dbReference>
<keyword evidence="4 9" id="KW-0479">Metal-binding</keyword>
<reference evidence="13 14" key="1">
    <citation type="journal article" date="2018" name="Microb. Genom.">
        <title>Expanding an expanded genome: long-read sequencing of Trypanosoma cruzi.</title>
        <authorList>
            <person name="Berna L."/>
            <person name="Rodriguez M."/>
            <person name="Chiribao M.L."/>
            <person name="Parodi-Talice A."/>
            <person name="Pita S."/>
            <person name="Rijo G."/>
            <person name="Alvarez-Valin F."/>
            <person name="Robello C."/>
        </authorList>
    </citation>
    <scope>NUCLEOTIDE SEQUENCE [LARGE SCALE GENOMIC DNA]</scope>
    <source>
        <strain evidence="13 14">TCC</strain>
    </source>
</reference>
<dbReference type="PRINTS" id="PR00371">
    <property type="entry name" value="FPNCR"/>
</dbReference>
<evidence type="ECO:0000256" key="7">
    <source>
        <dbReference type="ARBA" id="ARBA00023004"/>
    </source>
</evidence>
<evidence type="ECO:0000256" key="9">
    <source>
        <dbReference type="RuleBase" id="RU362121"/>
    </source>
</evidence>
<dbReference type="InterPro" id="IPR036400">
    <property type="entry name" value="Cyt_B5-like_heme/steroid_sf"/>
</dbReference>
<feature type="compositionally biased region" description="Low complexity" evidence="10">
    <location>
        <begin position="36"/>
        <end position="52"/>
    </location>
</feature>
<dbReference type="VEuPathDB" id="TriTrypDB:C4B63_42g180"/>
<dbReference type="VEuPathDB" id="TriTrypDB:BCY84_00865"/>
<evidence type="ECO:0000256" key="8">
    <source>
        <dbReference type="ARBA" id="ARBA00038168"/>
    </source>
</evidence>
<gene>
    <name evidence="13" type="ORF">C3747_89g42</name>
</gene>
<dbReference type="InterPro" id="IPR017927">
    <property type="entry name" value="FAD-bd_FR_type"/>
</dbReference>
<dbReference type="InterPro" id="IPR017938">
    <property type="entry name" value="Riboflavin_synthase-like_b-brl"/>
</dbReference>
<proteinExistence type="inferred from homology"/>
<evidence type="ECO:0000256" key="4">
    <source>
        <dbReference type="ARBA" id="ARBA00022723"/>
    </source>
</evidence>
<dbReference type="InterPro" id="IPR039261">
    <property type="entry name" value="FNR_nucleotide-bd"/>
</dbReference>
<dbReference type="AlphaFoldDB" id="A0A2V2WJL9"/>
<dbReference type="Gene3D" id="2.40.30.10">
    <property type="entry name" value="Translation factors"/>
    <property type="match status" value="1"/>
</dbReference>
<dbReference type="GO" id="GO:0046872">
    <property type="term" value="F:metal ion binding"/>
    <property type="evidence" value="ECO:0007669"/>
    <property type="project" value="UniProtKB-UniRule"/>
</dbReference>
<dbReference type="Pfam" id="PF00173">
    <property type="entry name" value="Cyt-b5"/>
    <property type="match status" value="2"/>
</dbReference>
<dbReference type="VEuPathDB" id="TriTrypDB:TCDM_08466"/>
<comment type="similarity">
    <text evidence="8 9">Belongs to the cytochrome b5 family.</text>
</comment>
<dbReference type="VEuPathDB" id="TriTrypDB:TcCL_NonESM00704"/>
<evidence type="ECO:0000313" key="13">
    <source>
        <dbReference type="EMBL" id="PWV08537.1"/>
    </source>
</evidence>
<dbReference type="GO" id="GO:0016491">
    <property type="term" value="F:oxidoreductase activity"/>
    <property type="evidence" value="ECO:0007669"/>
    <property type="project" value="InterPro"/>
</dbReference>
<dbReference type="VEuPathDB" id="TriTrypDB:TcCLB.507019.20"/>